<proteinExistence type="predicted"/>
<evidence type="ECO:0000313" key="2">
    <source>
        <dbReference type="EMBL" id="GFS43031.1"/>
    </source>
</evidence>
<evidence type="ECO:0000256" key="1">
    <source>
        <dbReference type="SAM" id="MobiDB-lite"/>
    </source>
</evidence>
<sequence>MDNQRVSRQNRRSSMESKERQKVRKALLQAQNEVYEEEEGLLYLVETPFNQGSRDSPSYKLSCLKDLPLSAMPQAKPLCGQYSFQKGFSMGLI</sequence>
<comment type="caution">
    <text evidence="2">The sequence shown here is derived from an EMBL/GenBank/DDBJ whole genome shotgun (WGS) entry which is preliminary data.</text>
</comment>
<dbReference type="AlphaFoldDB" id="A0A8X6MD47"/>
<keyword evidence="3" id="KW-1185">Reference proteome</keyword>
<gene>
    <name evidence="2" type="ORF">TNIN_393581</name>
</gene>
<dbReference type="Proteomes" id="UP000886998">
    <property type="component" value="Unassembled WGS sequence"/>
</dbReference>
<dbReference type="EMBL" id="BMAV01025622">
    <property type="protein sequence ID" value="GFS43031.1"/>
    <property type="molecule type" value="Genomic_DNA"/>
</dbReference>
<organism evidence="2 3">
    <name type="scientific">Trichonephila inaurata madagascariensis</name>
    <dbReference type="NCBI Taxonomy" id="2747483"/>
    <lineage>
        <taxon>Eukaryota</taxon>
        <taxon>Metazoa</taxon>
        <taxon>Ecdysozoa</taxon>
        <taxon>Arthropoda</taxon>
        <taxon>Chelicerata</taxon>
        <taxon>Arachnida</taxon>
        <taxon>Araneae</taxon>
        <taxon>Araneomorphae</taxon>
        <taxon>Entelegynae</taxon>
        <taxon>Araneoidea</taxon>
        <taxon>Nephilidae</taxon>
        <taxon>Trichonephila</taxon>
        <taxon>Trichonephila inaurata</taxon>
    </lineage>
</organism>
<accession>A0A8X6MD47</accession>
<reference evidence="2" key="1">
    <citation type="submission" date="2020-08" db="EMBL/GenBank/DDBJ databases">
        <title>Multicomponent nature underlies the extraordinary mechanical properties of spider dragline silk.</title>
        <authorList>
            <person name="Kono N."/>
            <person name="Nakamura H."/>
            <person name="Mori M."/>
            <person name="Yoshida Y."/>
            <person name="Ohtoshi R."/>
            <person name="Malay A.D."/>
            <person name="Moran D.A.P."/>
            <person name="Tomita M."/>
            <person name="Numata K."/>
            <person name="Arakawa K."/>
        </authorList>
    </citation>
    <scope>NUCLEOTIDE SEQUENCE</scope>
</reference>
<evidence type="ECO:0000313" key="3">
    <source>
        <dbReference type="Proteomes" id="UP000886998"/>
    </source>
</evidence>
<feature type="region of interest" description="Disordered" evidence="1">
    <location>
        <begin position="1"/>
        <end position="23"/>
    </location>
</feature>
<name>A0A8X6MD47_9ARAC</name>
<protein>
    <submittedName>
        <fullName evidence="2">Uncharacterized protein</fullName>
    </submittedName>
</protein>